<proteinExistence type="predicted"/>
<dbReference type="InterPro" id="IPR013083">
    <property type="entry name" value="Znf_RING/FYVE/PHD"/>
</dbReference>
<keyword evidence="5" id="KW-0677">Repeat</keyword>
<feature type="region of interest" description="Disordered" evidence="11">
    <location>
        <begin position="153"/>
        <end position="179"/>
    </location>
</feature>
<feature type="compositionally biased region" description="Acidic residues" evidence="11">
    <location>
        <begin position="279"/>
        <end position="293"/>
    </location>
</feature>
<feature type="compositionally biased region" description="Acidic residues" evidence="11">
    <location>
        <begin position="260"/>
        <end position="270"/>
    </location>
</feature>
<evidence type="ECO:0000313" key="15">
    <source>
        <dbReference type="Proteomes" id="UP000001396"/>
    </source>
</evidence>
<dbReference type="FunFam" id="3.30.40.10:FF:000019">
    <property type="entry name" value="RBR-type E3 ubiquitin transferase"/>
    <property type="match status" value="1"/>
</dbReference>
<feature type="coiled-coil region" evidence="10">
    <location>
        <begin position="793"/>
        <end position="820"/>
    </location>
</feature>
<evidence type="ECO:0000259" key="12">
    <source>
        <dbReference type="PROSITE" id="PS50089"/>
    </source>
</evidence>
<evidence type="ECO:0000256" key="11">
    <source>
        <dbReference type="SAM" id="MobiDB-lite"/>
    </source>
</evidence>
<keyword evidence="8" id="KW-0862">Zinc</keyword>
<evidence type="ECO:0000256" key="5">
    <source>
        <dbReference type="ARBA" id="ARBA00022737"/>
    </source>
</evidence>
<keyword evidence="4" id="KW-0479">Metal-binding</keyword>
<name>D3BV70_HETP5</name>
<dbReference type="InterPro" id="IPR048962">
    <property type="entry name" value="ARIH1-like_UBL"/>
</dbReference>
<dbReference type="PANTHER" id="PTHR11685">
    <property type="entry name" value="RBR FAMILY RING FINGER AND IBR DOMAIN-CONTAINING"/>
    <property type="match status" value="1"/>
</dbReference>
<dbReference type="AlphaFoldDB" id="D3BV70"/>
<dbReference type="SMART" id="SM00647">
    <property type="entry name" value="IBR"/>
    <property type="match status" value="2"/>
</dbReference>
<feature type="region of interest" description="Disordered" evidence="11">
    <location>
        <begin position="378"/>
        <end position="399"/>
    </location>
</feature>
<sequence>MFHKLKKLLSSSSDHGSPTATSNVATSSTANTDLVDSTLSTANNKQKKTKKVKSLSTSSRTLSFRRKSTISSSSPPSSKSGMLANNNSNNRKEISQSSESQLEIIESESNSIGNINNSSLNNNNNNNNDILRTTLTTSFIPTELVPMMLGESGNLVERDEQSLSISNNDGGEEDEDDQTEISIVDDININISSTSIPNISTTTTTTTTTTTSSTSSSVNNKSFIRTVSSQLFRRNLKVSGSKVDSCEQQQSHQLQHCQNEEDELPDEQNSDYDSNSDYNDNDDNDDEDNDDQEEEAFIKALQEVENEIEAANQQMNFKCLSPTELAQQQQQEIKDIAELLQLSNQSALALLKHFNWRRELMLTKYFESPKDICKEVGIEMPNNSNNQSQSNSPLINSSGNNTSNRLAILQQQYILNGNSSSLVGNDEHQQQSSSTISYSLANSTQFVSTSTTTTTTTTNNTNIQQSCSICGEEGSADDMTAVKCNHYFCNDCWGGYLTSKITEGEASIRCPYYKCVCVVDDSVVQRLVAPVTYEKYQQFATRKFLAGNQQHVRWCPTPGCDNVITLIKDSASTALEIVHCSCGRKFCFKCHRESHAPATCEQMAHWETKCQDESETSHWKVVNCKQCPKCSVSVEKNGGCNHMNCRQCQYEWCWVCLRSWKGHNDFYVCNRFQKEKETKRNHFLNLFQKPMSSSKKKENAEIEEKERNKVELLRYLHYYERFINHDSSRKLEKMIREEAKQKMEELEKLNSTWAEVQFIERGVDQLLECRNVLKYTYVFAFFSFANAVTQPRVETARELFEFLQQDLEKTTETLAELMEEVLKKSVTQLGTQQRMDVLPPMTDSTKFLMVDKSE</sequence>
<dbReference type="Gene3D" id="1.20.120.1750">
    <property type="match status" value="1"/>
</dbReference>
<comment type="caution">
    <text evidence="14">The sequence shown here is derived from an EMBL/GenBank/DDBJ whole genome shotgun (WGS) entry which is preliminary data.</text>
</comment>
<dbReference type="GO" id="GO:0008270">
    <property type="term" value="F:zinc ion binding"/>
    <property type="evidence" value="ECO:0007669"/>
    <property type="project" value="UniProtKB-KW"/>
</dbReference>
<accession>D3BV70</accession>
<dbReference type="InParanoid" id="D3BV70"/>
<feature type="compositionally biased region" description="Acidic residues" evidence="11">
    <location>
        <begin position="170"/>
        <end position="179"/>
    </location>
</feature>
<feature type="coiled-coil region" evidence="10">
    <location>
        <begin position="695"/>
        <end position="756"/>
    </location>
</feature>
<keyword evidence="10" id="KW-0175">Coiled coil</keyword>
<feature type="domain" description="RING-type" evidence="13">
    <location>
        <begin position="463"/>
        <end position="673"/>
    </location>
</feature>
<evidence type="ECO:0000256" key="1">
    <source>
        <dbReference type="ARBA" id="ARBA00001798"/>
    </source>
</evidence>
<dbReference type="InterPro" id="IPR002867">
    <property type="entry name" value="IBR_dom"/>
</dbReference>
<keyword evidence="3" id="KW-0808">Transferase</keyword>
<dbReference type="CDD" id="cd16773">
    <property type="entry name" value="RING-HC_RBR_TRIAD1"/>
    <property type="match status" value="1"/>
</dbReference>
<evidence type="ECO:0000256" key="3">
    <source>
        <dbReference type="ARBA" id="ARBA00022679"/>
    </source>
</evidence>
<dbReference type="InterPro" id="IPR045840">
    <property type="entry name" value="Ariadne"/>
</dbReference>
<dbReference type="PROSITE" id="PS51873">
    <property type="entry name" value="TRIAD"/>
    <property type="match status" value="1"/>
</dbReference>
<dbReference type="STRING" id="670386.D3BV70"/>
<gene>
    <name evidence="14" type="ORF">PPL_11595</name>
</gene>
<dbReference type="GO" id="GO:0061630">
    <property type="term" value="F:ubiquitin protein ligase activity"/>
    <property type="evidence" value="ECO:0007669"/>
    <property type="project" value="UniProtKB-EC"/>
</dbReference>
<dbReference type="EC" id="2.3.2.31" evidence="2"/>
<evidence type="ECO:0000256" key="6">
    <source>
        <dbReference type="ARBA" id="ARBA00022771"/>
    </source>
</evidence>
<keyword evidence="7" id="KW-0833">Ubl conjugation pathway</keyword>
<evidence type="ECO:0000256" key="4">
    <source>
        <dbReference type="ARBA" id="ARBA00022723"/>
    </source>
</evidence>
<feature type="region of interest" description="Disordered" evidence="11">
    <location>
        <begin position="1"/>
        <end position="101"/>
    </location>
</feature>
<dbReference type="Proteomes" id="UP000001396">
    <property type="component" value="Unassembled WGS sequence"/>
</dbReference>
<dbReference type="Pfam" id="PF21235">
    <property type="entry name" value="UBA_ARI1"/>
    <property type="match status" value="1"/>
</dbReference>
<feature type="compositionally biased region" description="Polar residues" evidence="11">
    <location>
        <begin position="34"/>
        <end position="44"/>
    </location>
</feature>
<dbReference type="Pfam" id="PF22191">
    <property type="entry name" value="IBR_1"/>
    <property type="match status" value="1"/>
</dbReference>
<feature type="domain" description="RING-type" evidence="12">
    <location>
        <begin position="467"/>
        <end position="514"/>
    </location>
</feature>
<dbReference type="RefSeq" id="XP_020426761.1">
    <property type="nucleotide sequence ID" value="XM_020582345.1"/>
</dbReference>
<dbReference type="Pfam" id="PF19422">
    <property type="entry name" value="Ariadne"/>
    <property type="match status" value="1"/>
</dbReference>
<dbReference type="EMBL" id="ADBJ01000062">
    <property type="protein sequence ID" value="EFA74627.1"/>
    <property type="molecule type" value="Genomic_DNA"/>
</dbReference>
<feature type="coiled-coil region" evidence="10">
    <location>
        <begin position="294"/>
        <end position="321"/>
    </location>
</feature>
<dbReference type="InterPro" id="IPR044066">
    <property type="entry name" value="TRIAD_supradom"/>
</dbReference>
<evidence type="ECO:0000256" key="10">
    <source>
        <dbReference type="SAM" id="Coils"/>
    </source>
</evidence>
<dbReference type="SUPFAM" id="SSF57850">
    <property type="entry name" value="RING/U-box"/>
    <property type="match status" value="3"/>
</dbReference>
<dbReference type="GO" id="GO:0016567">
    <property type="term" value="P:protein ubiquitination"/>
    <property type="evidence" value="ECO:0007669"/>
    <property type="project" value="InterPro"/>
</dbReference>
<evidence type="ECO:0000256" key="7">
    <source>
        <dbReference type="ARBA" id="ARBA00022786"/>
    </source>
</evidence>
<organism evidence="14 15">
    <name type="scientific">Heterostelium pallidum (strain ATCC 26659 / Pp 5 / PN500)</name>
    <name type="common">Cellular slime mold</name>
    <name type="synonym">Polysphondylium pallidum</name>
    <dbReference type="NCBI Taxonomy" id="670386"/>
    <lineage>
        <taxon>Eukaryota</taxon>
        <taxon>Amoebozoa</taxon>
        <taxon>Evosea</taxon>
        <taxon>Eumycetozoa</taxon>
        <taxon>Dictyostelia</taxon>
        <taxon>Acytosteliales</taxon>
        <taxon>Acytosteliaceae</taxon>
        <taxon>Heterostelium</taxon>
    </lineage>
</organism>
<dbReference type="Gene3D" id="3.30.40.10">
    <property type="entry name" value="Zinc/RING finger domain, C3HC4 (zinc finger)"/>
    <property type="match status" value="1"/>
</dbReference>
<evidence type="ECO:0000256" key="8">
    <source>
        <dbReference type="ARBA" id="ARBA00022833"/>
    </source>
</evidence>
<evidence type="ECO:0000313" key="14">
    <source>
        <dbReference type="EMBL" id="EFA74627.1"/>
    </source>
</evidence>
<keyword evidence="15" id="KW-1185">Reference proteome</keyword>
<feature type="compositionally biased region" description="Low complexity" evidence="11">
    <location>
        <begin position="69"/>
        <end position="80"/>
    </location>
</feature>
<dbReference type="GeneID" id="31367063"/>
<comment type="catalytic activity">
    <reaction evidence="1">
        <text>[E2 ubiquitin-conjugating enzyme]-S-ubiquitinyl-L-cysteine + [acceptor protein]-L-lysine = [E2 ubiquitin-conjugating enzyme]-L-cysteine + [acceptor protein]-N(6)-ubiquitinyl-L-lysine.</text>
        <dbReference type="EC" id="2.3.2.31"/>
    </reaction>
</comment>
<evidence type="ECO:0000256" key="9">
    <source>
        <dbReference type="PROSITE-ProRule" id="PRU00175"/>
    </source>
</evidence>
<feature type="region of interest" description="Disordered" evidence="11">
    <location>
        <begin position="243"/>
        <end position="293"/>
    </location>
</feature>
<dbReference type="InterPro" id="IPR031127">
    <property type="entry name" value="E3_UB_ligase_RBR"/>
</dbReference>
<dbReference type="OMA" id="PTPGCDN"/>
<keyword evidence="6 9" id="KW-0863">Zinc-finger</keyword>
<dbReference type="FunCoup" id="D3BV70">
    <property type="interactions" value="2"/>
</dbReference>
<reference evidence="14 15" key="1">
    <citation type="journal article" date="2011" name="Genome Res.">
        <title>Phylogeny-wide analysis of social amoeba genomes highlights ancient origins for complex intercellular communication.</title>
        <authorList>
            <person name="Heidel A.J."/>
            <person name="Lawal H.M."/>
            <person name="Felder M."/>
            <person name="Schilde C."/>
            <person name="Helps N.R."/>
            <person name="Tunggal B."/>
            <person name="Rivero F."/>
            <person name="John U."/>
            <person name="Schleicher M."/>
            <person name="Eichinger L."/>
            <person name="Platzer M."/>
            <person name="Noegel A.A."/>
            <person name="Schaap P."/>
            <person name="Gloeckner G."/>
        </authorList>
    </citation>
    <scope>NUCLEOTIDE SEQUENCE [LARGE SCALE GENOMIC DNA]</scope>
    <source>
        <strain evidence="15">ATCC 26659 / Pp 5 / PN500</strain>
    </source>
</reference>
<protein>
    <recommendedName>
        <fullName evidence="2">RBR-type E3 ubiquitin transferase</fullName>
        <ecNumber evidence="2">2.3.2.31</ecNumber>
    </recommendedName>
</protein>
<dbReference type="Pfam" id="PF01485">
    <property type="entry name" value="IBR"/>
    <property type="match status" value="1"/>
</dbReference>
<dbReference type="PROSITE" id="PS50089">
    <property type="entry name" value="ZF_RING_2"/>
    <property type="match status" value="1"/>
</dbReference>
<evidence type="ECO:0000256" key="2">
    <source>
        <dbReference type="ARBA" id="ARBA00012251"/>
    </source>
</evidence>
<feature type="region of interest" description="Disordered" evidence="11">
    <location>
        <begin position="194"/>
        <end position="219"/>
    </location>
</feature>
<dbReference type="InterPro" id="IPR001841">
    <property type="entry name" value="Znf_RING"/>
</dbReference>
<evidence type="ECO:0000259" key="13">
    <source>
        <dbReference type="PROSITE" id="PS51873"/>
    </source>
</evidence>
<feature type="compositionally biased region" description="Low complexity" evidence="11">
    <location>
        <begin position="381"/>
        <end position="398"/>
    </location>
</feature>
<dbReference type="CDD" id="cd20346">
    <property type="entry name" value="BRcat_RBR_ANKIB1"/>
    <property type="match status" value="1"/>
</dbReference>
<feature type="compositionally biased region" description="Low complexity" evidence="11">
    <location>
        <begin position="246"/>
        <end position="257"/>
    </location>
</feature>
<feature type="compositionally biased region" description="Low complexity" evidence="11">
    <location>
        <begin position="8"/>
        <end position="32"/>
    </location>
</feature>